<evidence type="ECO:0000313" key="3">
    <source>
        <dbReference type="Ensembl" id="ENSSTUP00000089930.1"/>
    </source>
</evidence>
<dbReference type="AlphaFoldDB" id="A0A674D1X5"/>
<dbReference type="Ensembl" id="ENSSTUT00000095636.1">
    <property type="protein sequence ID" value="ENSSTUP00000089930.1"/>
    <property type="gene ID" value="ENSSTUG00000039451.1"/>
</dbReference>
<dbReference type="OMA" id="FANWESI"/>
<dbReference type="InterPro" id="IPR045463">
    <property type="entry name" value="XV/XVIII_trimerization_dom"/>
</dbReference>
<feature type="domain" description="Collagen type XV/XVIII trimerization" evidence="2">
    <location>
        <begin position="28"/>
        <end position="62"/>
    </location>
</feature>
<dbReference type="InParanoid" id="A0A674D1X5"/>
<evidence type="ECO:0000259" key="2">
    <source>
        <dbReference type="Pfam" id="PF20010"/>
    </source>
</evidence>
<dbReference type="GeneTree" id="ENSGT00940000158302"/>
<dbReference type="CDD" id="cd00247">
    <property type="entry name" value="Endostatin-like"/>
    <property type="match status" value="1"/>
</dbReference>
<dbReference type="SUPFAM" id="SSF56436">
    <property type="entry name" value="C-type lectin-like"/>
    <property type="match status" value="1"/>
</dbReference>
<dbReference type="InterPro" id="IPR010515">
    <property type="entry name" value="Collagenase_NC10/endostatin"/>
</dbReference>
<dbReference type="Pfam" id="PF20010">
    <property type="entry name" value="Collagen_trimer"/>
    <property type="match status" value="1"/>
</dbReference>
<reference evidence="3" key="2">
    <citation type="submission" date="2025-09" db="UniProtKB">
        <authorList>
            <consortium name="Ensembl"/>
        </authorList>
    </citation>
    <scope>IDENTIFICATION</scope>
</reference>
<evidence type="ECO:0000259" key="1">
    <source>
        <dbReference type="Pfam" id="PF06482"/>
    </source>
</evidence>
<protein>
    <recommendedName>
        <fullName evidence="5">Collagenase NC10/endostatin domain-containing protein</fullName>
    </recommendedName>
</protein>
<name>A0A674D1X5_SALTR</name>
<proteinExistence type="predicted"/>
<evidence type="ECO:0008006" key="5">
    <source>
        <dbReference type="Google" id="ProtNLM"/>
    </source>
</evidence>
<dbReference type="Proteomes" id="UP000472277">
    <property type="component" value="Chromosome 21"/>
</dbReference>
<sequence length="273" mass="30377">MSFLFFPGSESPLETWEVSRKSRDPLESHRAAEGSMAYVSDKGELYVRTRDGWRKVQLGELILIPAESPSSAVSQALSRPGDPVLSMVTSIEFCPPQLHLVALNAPFSGDMRGIRGADFQCYQQARAMGLTATYRAFLSSHLQDLATIVKKGDRYNMPVINLKGEVIYSSWMNIFSGNGGVFDPSIPIYSFEGRNVMTDPTWPQKLVWHGSSTVGIRMTTNYCEAWRAGDMAVTGQASLLQTGRLLGQHTRSCSNHFIVLCIENSYIDHRRSN</sequence>
<organism evidence="3 4">
    <name type="scientific">Salmo trutta</name>
    <name type="common">Brown trout</name>
    <dbReference type="NCBI Taxonomy" id="8032"/>
    <lineage>
        <taxon>Eukaryota</taxon>
        <taxon>Metazoa</taxon>
        <taxon>Chordata</taxon>
        <taxon>Craniata</taxon>
        <taxon>Vertebrata</taxon>
        <taxon>Euteleostomi</taxon>
        <taxon>Actinopterygii</taxon>
        <taxon>Neopterygii</taxon>
        <taxon>Teleostei</taxon>
        <taxon>Protacanthopterygii</taxon>
        <taxon>Salmoniformes</taxon>
        <taxon>Salmonidae</taxon>
        <taxon>Salmoninae</taxon>
        <taxon>Salmo</taxon>
    </lineage>
</organism>
<reference evidence="3" key="1">
    <citation type="submission" date="2025-08" db="UniProtKB">
        <authorList>
            <consortium name="Ensembl"/>
        </authorList>
    </citation>
    <scope>IDENTIFICATION</scope>
</reference>
<accession>A0A674D1X5</accession>
<dbReference type="InterPro" id="IPR016187">
    <property type="entry name" value="CTDL_fold"/>
</dbReference>
<dbReference type="Gene3D" id="3.40.1620.70">
    <property type="match status" value="1"/>
</dbReference>
<dbReference type="FunFam" id="3.10.100.10:FF:000008">
    <property type="entry name" value="collagen alpha-1(XVIII) chain isoform X1"/>
    <property type="match status" value="1"/>
</dbReference>
<evidence type="ECO:0000313" key="4">
    <source>
        <dbReference type="Proteomes" id="UP000472277"/>
    </source>
</evidence>
<feature type="domain" description="Collagenase NC10/endostatin" evidence="1">
    <location>
        <begin position="98"/>
        <end position="267"/>
    </location>
</feature>
<keyword evidence="4" id="KW-1185">Reference proteome</keyword>
<dbReference type="Gene3D" id="3.10.100.10">
    <property type="entry name" value="Mannose-Binding Protein A, subunit A"/>
    <property type="match status" value="1"/>
</dbReference>
<dbReference type="Pfam" id="PF06482">
    <property type="entry name" value="Endostatin"/>
    <property type="match status" value="1"/>
</dbReference>
<dbReference type="InterPro" id="IPR016186">
    <property type="entry name" value="C-type_lectin-like/link_sf"/>
</dbReference>